<dbReference type="CDD" id="cd00833">
    <property type="entry name" value="PKS"/>
    <property type="match status" value="1"/>
</dbReference>
<dbReference type="InterPro" id="IPR049551">
    <property type="entry name" value="PKS_DH_C"/>
</dbReference>
<dbReference type="InterPro" id="IPR020841">
    <property type="entry name" value="PKS_Beta-ketoAc_synthase_dom"/>
</dbReference>
<dbReference type="Gene3D" id="3.40.47.10">
    <property type="match status" value="1"/>
</dbReference>
<dbReference type="InterPro" id="IPR014030">
    <property type="entry name" value="Ketoacyl_synth_N"/>
</dbReference>
<dbReference type="Pfam" id="PF14765">
    <property type="entry name" value="PS-DH"/>
    <property type="match status" value="1"/>
</dbReference>
<evidence type="ECO:0000313" key="9">
    <source>
        <dbReference type="EMBL" id="KAJ4480137.1"/>
    </source>
</evidence>
<dbReference type="Gene3D" id="3.40.366.10">
    <property type="entry name" value="Malonyl-Coenzyme A Acyl Carrier Protein, domain 2"/>
    <property type="match status" value="1"/>
</dbReference>
<dbReference type="InterPro" id="IPR036291">
    <property type="entry name" value="NAD(P)-bd_dom_sf"/>
</dbReference>
<evidence type="ECO:0000256" key="4">
    <source>
        <dbReference type="ARBA" id="ARBA00023268"/>
    </source>
</evidence>
<dbReference type="GO" id="GO:0044550">
    <property type="term" value="P:secondary metabolite biosynthetic process"/>
    <property type="evidence" value="ECO:0007669"/>
    <property type="project" value="UniProtKB-ARBA"/>
</dbReference>
<dbReference type="Pfam" id="PF00550">
    <property type="entry name" value="PP-binding"/>
    <property type="match status" value="1"/>
</dbReference>
<dbReference type="Pfam" id="PF08659">
    <property type="entry name" value="KR"/>
    <property type="match status" value="1"/>
</dbReference>
<dbReference type="InterPro" id="IPR050091">
    <property type="entry name" value="PKS_NRPS_Biosynth_Enz"/>
</dbReference>
<dbReference type="Pfam" id="PF00698">
    <property type="entry name" value="Acyl_transf_1"/>
    <property type="match status" value="1"/>
</dbReference>
<dbReference type="Pfam" id="PF02801">
    <property type="entry name" value="Ketoacyl-synt_C"/>
    <property type="match status" value="1"/>
</dbReference>
<evidence type="ECO:0000256" key="5">
    <source>
        <dbReference type="PROSITE-ProRule" id="PRU01363"/>
    </source>
</evidence>
<keyword evidence="6" id="KW-0812">Transmembrane</keyword>
<dbReference type="Proteomes" id="UP001150266">
    <property type="component" value="Unassembled WGS sequence"/>
</dbReference>
<evidence type="ECO:0000313" key="10">
    <source>
        <dbReference type="Proteomes" id="UP001150266"/>
    </source>
</evidence>
<dbReference type="Pfam" id="PF16197">
    <property type="entry name" value="KAsynt_C_assoc"/>
    <property type="match status" value="1"/>
</dbReference>
<feature type="region of interest" description="N-terminal hotdog fold" evidence="5">
    <location>
        <begin position="884"/>
        <end position="1005"/>
    </location>
</feature>
<dbReference type="Pfam" id="PF00975">
    <property type="entry name" value="Thioesterase"/>
    <property type="match status" value="1"/>
</dbReference>
<dbReference type="SMART" id="SM00826">
    <property type="entry name" value="PKS_DH"/>
    <property type="match status" value="1"/>
</dbReference>
<feature type="domain" description="Ketosynthase family 3 (KS3)" evidence="7">
    <location>
        <begin position="6"/>
        <end position="426"/>
    </location>
</feature>
<dbReference type="PROSITE" id="PS52004">
    <property type="entry name" value="KS3_2"/>
    <property type="match status" value="1"/>
</dbReference>
<feature type="domain" description="PKS/mFAS DH" evidence="8">
    <location>
        <begin position="884"/>
        <end position="1171"/>
    </location>
</feature>
<dbReference type="InterPro" id="IPR013968">
    <property type="entry name" value="PKS_KR"/>
</dbReference>
<dbReference type="GO" id="GO:0006633">
    <property type="term" value="P:fatty acid biosynthetic process"/>
    <property type="evidence" value="ECO:0007669"/>
    <property type="project" value="TreeGrafter"/>
</dbReference>
<keyword evidence="4" id="KW-0511">Multifunctional enzyme</keyword>
<keyword evidence="1" id="KW-0596">Phosphopantetheine</keyword>
<evidence type="ECO:0000256" key="2">
    <source>
        <dbReference type="ARBA" id="ARBA00022553"/>
    </source>
</evidence>
<feature type="transmembrane region" description="Helical" evidence="6">
    <location>
        <begin position="1588"/>
        <end position="1608"/>
    </location>
</feature>
<dbReference type="PROSITE" id="PS52019">
    <property type="entry name" value="PKS_MFAS_DH"/>
    <property type="match status" value="1"/>
</dbReference>
<proteinExistence type="predicted"/>
<dbReference type="EMBL" id="JAOTPV010000007">
    <property type="protein sequence ID" value="KAJ4480137.1"/>
    <property type="molecule type" value="Genomic_DNA"/>
</dbReference>
<feature type="region of interest" description="C-terminal hotdog fold" evidence="5">
    <location>
        <begin position="1018"/>
        <end position="1171"/>
    </location>
</feature>
<dbReference type="InterPro" id="IPR016035">
    <property type="entry name" value="Acyl_Trfase/lysoPLipase"/>
</dbReference>
<dbReference type="Gene3D" id="3.40.50.1820">
    <property type="entry name" value="alpha/beta hydrolase"/>
    <property type="match status" value="1"/>
</dbReference>
<dbReference type="Pfam" id="PF00109">
    <property type="entry name" value="ketoacyl-synt"/>
    <property type="match status" value="1"/>
</dbReference>
<dbReference type="Gene3D" id="3.10.129.110">
    <property type="entry name" value="Polyketide synthase dehydratase"/>
    <property type="match status" value="1"/>
</dbReference>
<dbReference type="GO" id="GO:0004312">
    <property type="term" value="F:fatty acid synthase activity"/>
    <property type="evidence" value="ECO:0007669"/>
    <property type="project" value="TreeGrafter"/>
</dbReference>
<dbReference type="InterPro" id="IPR042104">
    <property type="entry name" value="PKS_dehydratase_sf"/>
</dbReference>
<dbReference type="Gene3D" id="3.40.50.720">
    <property type="entry name" value="NAD(P)-binding Rossmann-like Domain"/>
    <property type="match status" value="1"/>
</dbReference>
<dbReference type="InterPro" id="IPR001227">
    <property type="entry name" value="Ac_transferase_dom_sf"/>
</dbReference>
<keyword evidence="6" id="KW-0472">Membrane</keyword>
<dbReference type="SUPFAM" id="SSF51735">
    <property type="entry name" value="NAD(P)-binding Rossmann-fold domains"/>
    <property type="match status" value="1"/>
</dbReference>
<evidence type="ECO:0000256" key="1">
    <source>
        <dbReference type="ARBA" id="ARBA00022450"/>
    </source>
</evidence>
<keyword evidence="2" id="KW-0597">Phosphoprotein</keyword>
<evidence type="ECO:0000256" key="6">
    <source>
        <dbReference type="SAM" id="Phobius"/>
    </source>
</evidence>
<keyword evidence="6" id="KW-1133">Transmembrane helix</keyword>
<dbReference type="PANTHER" id="PTHR43775:SF37">
    <property type="entry name" value="SI:DKEY-61P9.11"/>
    <property type="match status" value="1"/>
</dbReference>
<dbReference type="SMART" id="SM00822">
    <property type="entry name" value="PKS_KR"/>
    <property type="match status" value="1"/>
</dbReference>
<dbReference type="InterPro" id="IPR014031">
    <property type="entry name" value="Ketoacyl_synth_C"/>
</dbReference>
<dbReference type="InterPro" id="IPR001031">
    <property type="entry name" value="Thioesterase"/>
</dbReference>
<dbReference type="InterPro" id="IPR032821">
    <property type="entry name" value="PKS_assoc"/>
</dbReference>
<dbReference type="SUPFAM" id="SSF53901">
    <property type="entry name" value="Thiolase-like"/>
    <property type="match status" value="1"/>
</dbReference>
<evidence type="ECO:0000256" key="3">
    <source>
        <dbReference type="ARBA" id="ARBA00022679"/>
    </source>
</evidence>
<dbReference type="SMART" id="SM00827">
    <property type="entry name" value="PKS_AT"/>
    <property type="match status" value="1"/>
</dbReference>
<dbReference type="InterPro" id="IPR009081">
    <property type="entry name" value="PP-bd_ACP"/>
</dbReference>
<name>A0A9W9ADC4_9AGAR</name>
<dbReference type="InterPro" id="IPR049900">
    <property type="entry name" value="PKS_mFAS_DH"/>
</dbReference>
<keyword evidence="10" id="KW-1185">Reference proteome</keyword>
<accession>A0A9W9ADC4</accession>
<evidence type="ECO:0000259" key="7">
    <source>
        <dbReference type="PROSITE" id="PS52004"/>
    </source>
</evidence>
<dbReference type="InterPro" id="IPR016039">
    <property type="entry name" value="Thiolase-like"/>
</dbReference>
<sequence length="2406" mass="261392">MESEPLAPIAIIGISAELPSGDFSDANLDFQAFKDFLHQKRDSYSRVPSERFNVDLWKGKNAGHIFTDTGSFLKDISMFDYLEFGINPKDAKALAVGTRRLIENSFLALWDAGIQYRGRNIGTYMSAVAHDILSVGEHAPTDAAGSFAGAYTMVANKVAYHLDLCGPSLPVDTACSSTATATHLAVQAIRAGECEAAVVGGCQVNSRFIDIICYSQGGVLAPDGMCKPFDAGANGFSRGEGCVAIVLKPLNKAIADGDYIYGSILGTGINATGNSAPVYAPLASAQEDAMRKAYVGTRRSPQEVDFIELHATGTSVGDPIEANWVGKAFARDDELLIGSVKGNIGHTEIVSFMASLCKVLWIFQDHVVPPNVKLNNLNRKVKWKQWKLRVPTELEPIKPRHSSGNLLISMNSSGIGGSNAHVLVESHSHGVTPSNEIPSNYPVLLLAGALSDSSTSAVAKELVTLADGNKDIASLALAFGRRGMQMNWRSFSVTLPGASPNFSSPRFIPRNRPAMVWVCSGQGPQHIAMGRQLFNQFPVFRSSILKLDSVYIAVTGKSMIADTGLFSNDAPAQKLPAIWPIEITLPAIAMVQLALIDLFRSLGIVPDAVVGHSAGETTMLYASGATSKAMALEVAIARALAVAELEALEGSMVAFSCDPIVADDIIDEVRASIDAPDMILDVACYNAETAVVLAGHVLLLEKAKEIAKARNIMSNQIATRVPFHSTMMEVCKASYLKRVSAVFARYRAEDCVPKIPAYSTMTGEIWQGAFTADYFWDNARSPVEFLSAINSILVDMPNATFLEISPHPVLSSYVSSIRGTADVVFCGMRRKREYTQFGEYTQLLEAIGGLAVTGYDSIDIRALTGVRSAPIASPFKYPFSKKDVPVYSDVCRTSLDHMDATYRGPLCSSPLRINSSTHPDLTQHVINSQPIMAAAGFLEMGFELGGRTLWNVNFRTMLPLIADKTISVEVKGEDSRWSVSSYKPGSLDELRLHTDGFYSTELTTVSPPVFDIVALQKGCKVVESEEFYAPINHFAQYGPMFRRVTRFWRGANEGLAEIRGFAPDITEHGYNYIVHPAILDACFHAMVLPASADNDPNSYHLPLSVEFVALHQSELFPQGQTPSDIFYAYVQMKSWTPEEIKFDLEILLPNGQSVLSLHGFSVAHHEKVSGITNAQSFELVYQPYMLPAYPVKMNGSANGHVNSNGAVIHSDNIQDLRSAIKTTIDFAIQGGKKVVRVLEVGAASSQLLSQPEIASLVEKPRGTDTLIHYTCADTSPVAIPPFAHYTKLDLAGSEPSSLVSAFDIVLACGTDNVEATADHASFLSNLLLPGGLLIVSDAAAWKDLLKTVGLNFAISGLATAGIAQKPRVIFVEPSVAPDIAVVEYPATANAEPNSLLALQTTFIQLRQSGPKELWLHANSDETSGSAAGFTRVLRVEVPDLKLYLVFFDSSWDVERRTAFIHFIAHLPNLDEEFEVDASGTILVPRYVPSAISNASLHEEISISNDSVLPPVSIPEQHILIEVGTASEPQAGFKGVVGRVIKTKASHWKEGDNVVGVVAVSQKDFPTPYVVAHEGQFASLPTSNIDPTLSAFLALPMTVIGIALGVTSVRDVKRLQRWKIGVLGIMNEAICDILVALGVNAKVASTNPEENSLAALRGSDLVIASGLSKNDAQVVRGSVRPQTSVFIWDDPVMGLTTELSRNPWLTGDAISEFYAHHGLVIETRHVSAKATMTENRTIKTLFRADRSYLLVGGIGSMGLKIALWMYENGARNIVMTSRSGATTLNRPRYEAGKRIAEYAKTLPGLSLELEACDGASPEAMTKLISSMSLPLAGVMLLSASINDRLFSAHDEDSWSSPFISKVHVFKALEASCSLESLDFIIAFSSATILGSLGQANYAGANSAVDYLVRKLPNAFSIVCPAILDSVLFEATNELNTDVTRWSTWGMTCSELCHHIRLGLLKMRKQPFYLYVPPWSWDKASAGLGTACLPMFYHLFSDEGANGGSAGKKDASADVIRNLVLSFLDVAEDDFSMSTPLTSYGLDSLSAGHLSVALRPYLQIAQMQLLSDITTEEIVNLTQGDSDEDDEGSSGAPVSTLTPVVYNAASVTEKRYDWKTPPNQPGETLIKLIDRPGETPLIFTHGGGGNLLTFTPLQEYFKSALWGVQVTPETPLESVERTAKFYYEKIKEAQPHGPYRIGGYCASALIAYELVYQFQQAGDEISQWVMLDFSPAIFGSYHFTEGLDEETIRTKVPTKDVIGIGIRLMDRMTELDTNEGAKKVITEIWDAHNGLPAREHIKLQHRAFSGIGLGALDLFFKLAGNDEKVLRNPAALEQRMLEWAARVTVPMQLVLPRQSGARSLFPDGDASWEMLGTERFAKNFERFDVNGGHLTMMEDPRLAQFLENGERK</sequence>
<dbReference type="SUPFAM" id="SSF53474">
    <property type="entry name" value="alpha/beta-Hydrolases"/>
    <property type="match status" value="1"/>
</dbReference>
<dbReference type="InterPro" id="IPR029058">
    <property type="entry name" value="AB_hydrolase_fold"/>
</dbReference>
<feature type="active site" description="Proton acceptor; for dehydratase activity" evidence="5">
    <location>
        <position position="924"/>
    </location>
</feature>
<protein>
    <submittedName>
        <fullName evidence="9">Polyketide synthase</fullName>
    </submittedName>
</protein>
<feature type="active site" description="Proton donor; for dehydratase activity" evidence="5">
    <location>
        <position position="1080"/>
    </location>
</feature>
<dbReference type="InterPro" id="IPR014043">
    <property type="entry name" value="Acyl_transferase_dom"/>
</dbReference>
<organism evidence="9 10">
    <name type="scientific">Lentinula aciculospora</name>
    <dbReference type="NCBI Taxonomy" id="153920"/>
    <lineage>
        <taxon>Eukaryota</taxon>
        <taxon>Fungi</taxon>
        <taxon>Dikarya</taxon>
        <taxon>Basidiomycota</taxon>
        <taxon>Agaricomycotina</taxon>
        <taxon>Agaricomycetes</taxon>
        <taxon>Agaricomycetidae</taxon>
        <taxon>Agaricales</taxon>
        <taxon>Marasmiineae</taxon>
        <taxon>Omphalotaceae</taxon>
        <taxon>Lentinula</taxon>
    </lineage>
</organism>
<feature type="transmembrane region" description="Helical" evidence="6">
    <location>
        <begin position="1747"/>
        <end position="1765"/>
    </location>
</feature>
<dbReference type="SMART" id="SM00825">
    <property type="entry name" value="PKS_KS"/>
    <property type="match status" value="1"/>
</dbReference>
<reference evidence="9" key="1">
    <citation type="submission" date="2022-08" db="EMBL/GenBank/DDBJ databases">
        <title>A Global Phylogenomic Analysis of the Shiitake Genus Lentinula.</title>
        <authorList>
            <consortium name="DOE Joint Genome Institute"/>
            <person name="Sierra-Patev S."/>
            <person name="Min B."/>
            <person name="Naranjo-Ortiz M."/>
            <person name="Looney B."/>
            <person name="Konkel Z."/>
            <person name="Slot J.C."/>
            <person name="Sakamoto Y."/>
            <person name="Steenwyk J.L."/>
            <person name="Rokas A."/>
            <person name="Carro J."/>
            <person name="Camarero S."/>
            <person name="Ferreira P."/>
            <person name="Molpeceres G."/>
            <person name="Ruiz-Duenas F.J."/>
            <person name="Serrano A."/>
            <person name="Henrissat B."/>
            <person name="Drula E."/>
            <person name="Hughes K.W."/>
            <person name="Mata J.L."/>
            <person name="Ishikawa N.K."/>
            <person name="Vargas-Isla R."/>
            <person name="Ushijima S."/>
            <person name="Smith C.A."/>
            <person name="Ahrendt S."/>
            <person name="Andreopoulos W."/>
            <person name="He G."/>
            <person name="Labutti K."/>
            <person name="Lipzen A."/>
            <person name="Ng V."/>
            <person name="Riley R."/>
            <person name="Sandor L."/>
            <person name="Barry K."/>
            <person name="Martinez A.T."/>
            <person name="Xiao Y."/>
            <person name="Gibbons J.G."/>
            <person name="Terashima K."/>
            <person name="Grigoriev I.V."/>
            <person name="Hibbett D.S."/>
        </authorList>
    </citation>
    <scope>NUCLEOTIDE SEQUENCE</scope>
    <source>
        <strain evidence="9">JLM2183</strain>
    </source>
</reference>
<comment type="caution">
    <text evidence="9">The sequence shown here is derived from an EMBL/GenBank/DDBJ whole genome shotgun (WGS) entry which is preliminary data.</text>
</comment>
<dbReference type="SUPFAM" id="SSF52151">
    <property type="entry name" value="FabD/lysophospholipase-like"/>
    <property type="match status" value="1"/>
</dbReference>
<keyword evidence="3" id="KW-0808">Transferase</keyword>
<evidence type="ECO:0000259" key="8">
    <source>
        <dbReference type="PROSITE" id="PS52019"/>
    </source>
</evidence>
<dbReference type="InterPro" id="IPR057326">
    <property type="entry name" value="KR_dom"/>
</dbReference>
<dbReference type="PANTHER" id="PTHR43775">
    <property type="entry name" value="FATTY ACID SYNTHASE"/>
    <property type="match status" value="1"/>
</dbReference>
<dbReference type="OrthoDB" id="329835at2759"/>
<gene>
    <name evidence="9" type="ORF">J3R30DRAFT_3682206</name>
</gene>
<dbReference type="InterPro" id="IPR020807">
    <property type="entry name" value="PKS_DH"/>
</dbReference>